<comment type="similarity">
    <text evidence="1">Belongs to the amidase family.</text>
</comment>
<dbReference type="GeneID" id="25848669"/>
<organism evidence="4 5">
    <name type="scientific">Cochliobolus heterostrophus (strain C4 / ATCC 48331 / race T)</name>
    <name type="common">Southern corn leaf blight fungus</name>
    <name type="synonym">Bipolaris maydis</name>
    <dbReference type="NCBI Taxonomy" id="665024"/>
    <lineage>
        <taxon>Eukaryota</taxon>
        <taxon>Fungi</taxon>
        <taxon>Dikarya</taxon>
        <taxon>Ascomycota</taxon>
        <taxon>Pezizomycotina</taxon>
        <taxon>Dothideomycetes</taxon>
        <taxon>Pleosporomycetidae</taxon>
        <taxon>Pleosporales</taxon>
        <taxon>Pleosporineae</taxon>
        <taxon>Pleosporaceae</taxon>
        <taxon>Bipolaris</taxon>
    </lineage>
</organism>
<dbReference type="Proteomes" id="UP000012338">
    <property type="component" value="Unassembled WGS sequence"/>
</dbReference>
<evidence type="ECO:0000259" key="3">
    <source>
        <dbReference type="Pfam" id="PF01425"/>
    </source>
</evidence>
<evidence type="ECO:0000256" key="1">
    <source>
        <dbReference type="ARBA" id="ARBA00009199"/>
    </source>
</evidence>
<feature type="non-terminal residue" evidence="4">
    <location>
        <position position="153"/>
    </location>
</feature>
<keyword evidence="5" id="KW-1185">Reference proteome</keyword>
<feature type="domain" description="Amidase" evidence="3">
    <location>
        <begin position="76"/>
        <end position="150"/>
    </location>
</feature>
<gene>
    <name evidence="4" type="ORF">COCC4DRAFT_98407</name>
</gene>
<sequence length="153" mass="17172">MQPWQETALAKKQGELDKIPKEWRLSKDTLVEAKTRKVIAGSFIESLLDEKTLSITRMDPTEIVESTGNGSMPAYDVVEAFCKRAAYGHQMSLNLLEVGFSVALERARELDAYYKQHGKPVGPLHGLPITLKDHFHVKGMETCFAYVGWVGTF</sequence>
<dbReference type="PANTHER" id="PTHR46072:SF8">
    <property type="entry name" value="AMIDASE DOMAIN-CONTAINING PROTEIN"/>
    <property type="match status" value="1"/>
</dbReference>
<dbReference type="Pfam" id="PF01425">
    <property type="entry name" value="Amidase"/>
    <property type="match status" value="1"/>
</dbReference>
<dbReference type="GO" id="GO:0016787">
    <property type="term" value="F:hydrolase activity"/>
    <property type="evidence" value="ECO:0007669"/>
    <property type="project" value="UniProtKB-KW"/>
</dbReference>
<dbReference type="AlphaFoldDB" id="N4WZ88"/>
<dbReference type="Gene3D" id="3.90.1300.10">
    <property type="entry name" value="Amidase signature (AS) domain"/>
    <property type="match status" value="1"/>
</dbReference>
<dbReference type="HOGENOM" id="CLU_103835_0_0_1"/>
<dbReference type="SUPFAM" id="SSF75304">
    <property type="entry name" value="Amidase signature (AS) enzymes"/>
    <property type="match status" value="1"/>
</dbReference>
<evidence type="ECO:0000313" key="5">
    <source>
        <dbReference type="Proteomes" id="UP000012338"/>
    </source>
</evidence>
<evidence type="ECO:0000256" key="2">
    <source>
        <dbReference type="ARBA" id="ARBA00022801"/>
    </source>
</evidence>
<keyword evidence="2" id="KW-0378">Hydrolase</keyword>
<proteinExistence type="inferred from homology"/>
<protein>
    <recommendedName>
        <fullName evidence="3">Amidase domain-containing protein</fullName>
    </recommendedName>
</protein>
<accession>N4WZ88</accession>
<reference evidence="5" key="2">
    <citation type="journal article" date="2013" name="PLoS Genet.">
        <title>Comparative genome structure, secondary metabolite, and effector coding capacity across Cochliobolus pathogens.</title>
        <authorList>
            <person name="Condon B.J."/>
            <person name="Leng Y."/>
            <person name="Wu D."/>
            <person name="Bushley K.E."/>
            <person name="Ohm R.A."/>
            <person name="Otillar R."/>
            <person name="Martin J."/>
            <person name="Schackwitz W."/>
            <person name="Grimwood J."/>
            <person name="MohdZainudin N."/>
            <person name="Xue C."/>
            <person name="Wang R."/>
            <person name="Manning V.A."/>
            <person name="Dhillon B."/>
            <person name="Tu Z.J."/>
            <person name="Steffenson B.J."/>
            <person name="Salamov A."/>
            <person name="Sun H."/>
            <person name="Lowry S."/>
            <person name="LaButti K."/>
            <person name="Han J."/>
            <person name="Copeland A."/>
            <person name="Lindquist E."/>
            <person name="Barry K."/>
            <person name="Schmutz J."/>
            <person name="Baker S.E."/>
            <person name="Ciuffetti L.M."/>
            <person name="Grigoriev I.V."/>
            <person name="Zhong S."/>
            <person name="Turgeon B.G."/>
        </authorList>
    </citation>
    <scope>NUCLEOTIDE SEQUENCE [LARGE SCALE GENOMIC DNA]</scope>
    <source>
        <strain evidence="5">C4 / ATCC 48331 / race T</strain>
    </source>
</reference>
<dbReference type="PANTHER" id="PTHR46072">
    <property type="entry name" value="AMIDASE-RELATED-RELATED"/>
    <property type="match status" value="1"/>
</dbReference>
<reference evidence="4 5" key="1">
    <citation type="journal article" date="2012" name="PLoS Pathog.">
        <title>Diverse lifestyles and strategies of plant pathogenesis encoded in the genomes of eighteen Dothideomycetes fungi.</title>
        <authorList>
            <person name="Ohm R.A."/>
            <person name="Feau N."/>
            <person name="Henrissat B."/>
            <person name="Schoch C.L."/>
            <person name="Horwitz B.A."/>
            <person name="Barry K.W."/>
            <person name="Condon B.J."/>
            <person name="Copeland A.C."/>
            <person name="Dhillon B."/>
            <person name="Glaser F."/>
            <person name="Hesse C.N."/>
            <person name="Kosti I."/>
            <person name="LaButti K."/>
            <person name="Lindquist E.A."/>
            <person name="Lucas S."/>
            <person name="Salamov A.A."/>
            <person name="Bradshaw R.E."/>
            <person name="Ciuffetti L."/>
            <person name="Hamelin R.C."/>
            <person name="Kema G.H.J."/>
            <person name="Lawrence C."/>
            <person name="Scott J.A."/>
            <person name="Spatafora J.W."/>
            <person name="Turgeon B.G."/>
            <person name="de Wit P.J.G.M."/>
            <person name="Zhong S."/>
            <person name="Goodwin S.B."/>
            <person name="Grigoriev I.V."/>
        </authorList>
    </citation>
    <scope>NUCLEOTIDE SEQUENCE [LARGE SCALE GENOMIC DNA]</scope>
    <source>
        <strain evidence="5">C4 / ATCC 48331 / race T</strain>
    </source>
</reference>
<evidence type="ECO:0000313" key="4">
    <source>
        <dbReference type="EMBL" id="ENH99680.1"/>
    </source>
</evidence>
<name>N4WZ88_COCH4</name>
<dbReference type="InterPro" id="IPR023631">
    <property type="entry name" value="Amidase_dom"/>
</dbReference>
<dbReference type="EMBL" id="KB733483">
    <property type="protein sequence ID" value="ENH99680.1"/>
    <property type="molecule type" value="Genomic_DNA"/>
</dbReference>
<dbReference type="InterPro" id="IPR036928">
    <property type="entry name" value="AS_sf"/>
</dbReference>
<dbReference type="OrthoDB" id="3773614at2759"/>